<dbReference type="GO" id="GO:0055085">
    <property type="term" value="P:transmembrane transport"/>
    <property type="evidence" value="ECO:0007669"/>
    <property type="project" value="InterPro"/>
</dbReference>
<dbReference type="GO" id="GO:0016020">
    <property type="term" value="C:membrane"/>
    <property type="evidence" value="ECO:0007669"/>
    <property type="project" value="InterPro"/>
</dbReference>
<feature type="transmembrane region" description="Helical" evidence="1">
    <location>
        <begin position="57"/>
        <end position="76"/>
    </location>
</feature>
<feature type="transmembrane region" description="Helical" evidence="1">
    <location>
        <begin position="289"/>
        <end position="308"/>
    </location>
</feature>
<dbReference type="Proteomes" id="UP000297496">
    <property type="component" value="Unassembled WGS sequence"/>
</dbReference>
<sequence length="497" mass="52483">MSGRMVRAMPAARSVRIRGTSYPVRLPSIRDPRLHLAATITSIQVMGQAFLGWELSIAQILVCLGTCALIEVPMVFWERKEIVWPASALLTGNGVALVLRVNGTEHGDWWSMNGWYIFAATSGLALLSKHVLRFRGRPVVNPSNLGLVACFLLLGTTVVNPLDFWWGQMSVEMVAVYLILAIGALTVTRRLGLLPMSLAFWGVFATSLAVLSLSGHCISARWSVTPVCGADFWWIVATSPEVVIFMLFMITDPMTSPTERRPRMVFGAAVGLTSALLLAPMQTEYGAKVAVLAGLVAVCALRPVLTLATERLDRQLALSTPVRLAAVVPVALAALVVAGLPARTAATTGPAVAPAALAERPDVEVPEGAIPDVTVSGDVTTVVGDAASSQADAMAHDLVAALMIEADARAAGDSELAASAIAGERLEDFATASADEPIEFATMEVVLVRDPEDPQAVPRFGIHATGTRGSAPVDTVYVLEDAGGTWLLTGEQASGEA</sequence>
<feature type="transmembrane region" description="Helical" evidence="1">
    <location>
        <begin position="263"/>
        <end position="283"/>
    </location>
</feature>
<dbReference type="OrthoDB" id="9776359at2"/>
<feature type="transmembrane region" description="Helical" evidence="1">
    <location>
        <begin position="83"/>
        <end position="103"/>
    </location>
</feature>
<evidence type="ECO:0000313" key="3">
    <source>
        <dbReference type="Proteomes" id="UP000297496"/>
    </source>
</evidence>
<gene>
    <name evidence="2" type="ORF">EXE59_05960</name>
</gene>
<feature type="transmembrane region" description="Helical" evidence="1">
    <location>
        <begin position="109"/>
        <end position="127"/>
    </location>
</feature>
<comment type="caution">
    <text evidence="2">The sequence shown here is derived from an EMBL/GenBank/DDBJ whole genome shotgun (WGS) entry which is preliminary data.</text>
</comment>
<keyword evidence="1" id="KW-0812">Transmembrane</keyword>
<keyword evidence="1" id="KW-1133">Transmembrane helix</keyword>
<feature type="transmembrane region" description="Helical" evidence="1">
    <location>
        <begin position="139"/>
        <end position="159"/>
    </location>
</feature>
<feature type="transmembrane region" description="Helical" evidence="1">
    <location>
        <begin position="165"/>
        <end position="185"/>
    </location>
</feature>
<feature type="transmembrane region" description="Helical" evidence="1">
    <location>
        <begin position="232"/>
        <end position="251"/>
    </location>
</feature>
<reference evidence="2 3" key="1">
    <citation type="submission" date="2019-04" db="EMBL/GenBank/DDBJ databases">
        <title>Three New Species of Nocardioides, Nocardioides euryhalodurans sp. nov., Nocardioides seonyuensis sp. nov. and Nocardioides eburneoflavus sp. nov. Isolated from Soil.</title>
        <authorList>
            <person name="Roh S.G."/>
            <person name="Lee C."/>
            <person name="Kim M.-K."/>
            <person name="Kim S.B."/>
        </authorList>
    </citation>
    <scope>NUCLEOTIDE SEQUENCE [LARGE SCALE GENOMIC DNA]</scope>
    <source>
        <strain evidence="2 3">MMS17-SY213</strain>
    </source>
</reference>
<organism evidence="2 3">
    <name type="scientific">Nocardioides eburneiflavus</name>
    <dbReference type="NCBI Taxonomy" id="2518372"/>
    <lineage>
        <taxon>Bacteria</taxon>
        <taxon>Bacillati</taxon>
        <taxon>Actinomycetota</taxon>
        <taxon>Actinomycetes</taxon>
        <taxon>Propionibacteriales</taxon>
        <taxon>Nocardioidaceae</taxon>
        <taxon>Nocardioides</taxon>
    </lineage>
</organism>
<dbReference type="EMBL" id="SRRO01000001">
    <property type="protein sequence ID" value="TGN63541.1"/>
    <property type="molecule type" value="Genomic_DNA"/>
</dbReference>
<feature type="transmembrane region" description="Helical" evidence="1">
    <location>
        <begin position="192"/>
        <end position="212"/>
    </location>
</feature>
<keyword evidence="1" id="KW-0472">Membrane</keyword>
<proteinExistence type="predicted"/>
<name>A0A4Z1BQC0_9ACTN</name>
<evidence type="ECO:0000313" key="2">
    <source>
        <dbReference type="EMBL" id="TGN63541.1"/>
    </source>
</evidence>
<evidence type="ECO:0000256" key="1">
    <source>
        <dbReference type="SAM" id="Phobius"/>
    </source>
</evidence>
<protein>
    <submittedName>
        <fullName evidence="2">Uncharacterized protein</fullName>
    </submittedName>
</protein>
<keyword evidence="3" id="KW-1185">Reference proteome</keyword>
<accession>A0A4Z1BQC0</accession>
<feature type="transmembrane region" description="Helical" evidence="1">
    <location>
        <begin position="320"/>
        <end position="340"/>
    </location>
</feature>
<dbReference type="AlphaFoldDB" id="A0A4Z1BQC0"/>